<dbReference type="Proteomes" id="UP001152797">
    <property type="component" value="Unassembled WGS sequence"/>
</dbReference>
<protein>
    <submittedName>
        <fullName evidence="2">Ankyrin-2</fullName>
    </submittedName>
</protein>
<dbReference type="EMBL" id="CAMXCT010004071">
    <property type="protein sequence ID" value="CAI4007531.1"/>
    <property type="molecule type" value="Genomic_DNA"/>
</dbReference>
<dbReference type="EMBL" id="CAMXCT030004071">
    <property type="protein sequence ID" value="CAL4794843.1"/>
    <property type="molecule type" value="Genomic_DNA"/>
</dbReference>
<keyword evidence="3" id="KW-1185">Reference proteome</keyword>
<evidence type="ECO:0000313" key="1">
    <source>
        <dbReference type="EMBL" id="CAI4007531.1"/>
    </source>
</evidence>
<evidence type="ECO:0000313" key="3">
    <source>
        <dbReference type="Proteomes" id="UP001152797"/>
    </source>
</evidence>
<accession>A0A9P1DD92</accession>
<evidence type="ECO:0000313" key="2">
    <source>
        <dbReference type="EMBL" id="CAL4794843.1"/>
    </source>
</evidence>
<organism evidence="1">
    <name type="scientific">Cladocopium goreaui</name>
    <dbReference type="NCBI Taxonomy" id="2562237"/>
    <lineage>
        <taxon>Eukaryota</taxon>
        <taxon>Sar</taxon>
        <taxon>Alveolata</taxon>
        <taxon>Dinophyceae</taxon>
        <taxon>Suessiales</taxon>
        <taxon>Symbiodiniaceae</taxon>
        <taxon>Cladocopium</taxon>
    </lineage>
</organism>
<reference evidence="1" key="1">
    <citation type="submission" date="2022-10" db="EMBL/GenBank/DDBJ databases">
        <authorList>
            <person name="Chen Y."/>
            <person name="Dougan E. K."/>
            <person name="Chan C."/>
            <person name="Rhodes N."/>
            <person name="Thang M."/>
        </authorList>
    </citation>
    <scope>NUCLEOTIDE SEQUENCE</scope>
</reference>
<feature type="non-terminal residue" evidence="1">
    <location>
        <position position="114"/>
    </location>
</feature>
<proteinExistence type="predicted"/>
<comment type="caution">
    <text evidence="1">The sequence shown here is derived from an EMBL/GenBank/DDBJ whole genome shotgun (WGS) entry which is preliminary data.</text>
</comment>
<feature type="non-terminal residue" evidence="1">
    <location>
        <position position="1"/>
    </location>
</feature>
<gene>
    <name evidence="1" type="ORF">C1SCF055_LOCUS33081</name>
</gene>
<sequence length="114" mass="12692">GVCGLNVFPSAITESTTFGASYDCTTGANINVEGWTEMHRAWCCSRQSVGCFSSISVPYDCEEGRDHIEARWSSKKQEWCCFYVGKGCLEPNVDLGGHPDFDHVHYVNHIVHTD</sequence>
<dbReference type="EMBL" id="CAMXCT020004071">
    <property type="protein sequence ID" value="CAL1160906.1"/>
    <property type="molecule type" value="Genomic_DNA"/>
</dbReference>
<name>A0A9P1DD92_9DINO</name>
<dbReference type="AlphaFoldDB" id="A0A9P1DD92"/>
<reference evidence="2 3" key="2">
    <citation type="submission" date="2024-05" db="EMBL/GenBank/DDBJ databases">
        <authorList>
            <person name="Chen Y."/>
            <person name="Shah S."/>
            <person name="Dougan E. K."/>
            <person name="Thang M."/>
            <person name="Chan C."/>
        </authorList>
    </citation>
    <scope>NUCLEOTIDE SEQUENCE [LARGE SCALE GENOMIC DNA]</scope>
</reference>